<comment type="caution">
    <text evidence="1">The sequence shown here is derived from an EMBL/GenBank/DDBJ whole genome shotgun (WGS) entry which is preliminary data.</text>
</comment>
<dbReference type="EMBL" id="PVNL01000057">
    <property type="protein sequence ID" value="PRQ07204.1"/>
    <property type="molecule type" value="Genomic_DNA"/>
</dbReference>
<sequence length="206" mass="22321">MAKKIGVVALVLVVLLAAGLGWMWHRITALPDWYTSADMIAEDGSPRVDEDWVQIPAAERPADAPAGAEVYQLRNPHLRAGKKTAPIKQAIKQSRATYSAGSLDAGAVINLSKMDLDSLNDTERARYEDTIEAFPALTGRDVYVGIEGGVADREGKLALGPQTMLRVGDTRYSLKTVAKRLGISEAELRSTIQKELGRINVEPPKG</sequence>
<organism evidence="1 2">
    <name type="scientific">Enhygromyxa salina</name>
    <dbReference type="NCBI Taxonomy" id="215803"/>
    <lineage>
        <taxon>Bacteria</taxon>
        <taxon>Pseudomonadati</taxon>
        <taxon>Myxococcota</taxon>
        <taxon>Polyangia</taxon>
        <taxon>Nannocystales</taxon>
        <taxon>Nannocystaceae</taxon>
        <taxon>Enhygromyxa</taxon>
    </lineage>
</organism>
<dbReference type="AlphaFoldDB" id="A0A2S9YQ30"/>
<gene>
    <name evidence="1" type="ORF">ENSA7_29110</name>
</gene>
<name>A0A2S9YQ30_9BACT</name>
<evidence type="ECO:0000313" key="2">
    <source>
        <dbReference type="Proteomes" id="UP000238823"/>
    </source>
</evidence>
<dbReference type="OrthoDB" id="5514470at2"/>
<reference evidence="1 2" key="1">
    <citation type="submission" date="2018-03" db="EMBL/GenBank/DDBJ databases">
        <title>Draft Genome Sequences of the Obligatory Marine Myxobacteria Enhygromyxa salina SWB007.</title>
        <authorList>
            <person name="Poehlein A."/>
            <person name="Moghaddam J.A."/>
            <person name="Harms H."/>
            <person name="Alanjari M."/>
            <person name="Koenig G.M."/>
            <person name="Daniel R."/>
            <person name="Schaeberle T.F."/>
        </authorList>
    </citation>
    <scope>NUCLEOTIDE SEQUENCE [LARGE SCALE GENOMIC DNA]</scope>
    <source>
        <strain evidence="1 2">SWB007</strain>
    </source>
</reference>
<proteinExistence type="predicted"/>
<dbReference type="RefSeq" id="WP_106089921.1">
    <property type="nucleotide sequence ID" value="NZ_PVNL01000057.1"/>
</dbReference>
<evidence type="ECO:0000313" key="1">
    <source>
        <dbReference type="EMBL" id="PRQ07204.1"/>
    </source>
</evidence>
<accession>A0A2S9YQ30</accession>
<dbReference type="Proteomes" id="UP000238823">
    <property type="component" value="Unassembled WGS sequence"/>
</dbReference>
<protein>
    <submittedName>
        <fullName evidence="1">Uncharacterized protein</fullName>
    </submittedName>
</protein>